<reference evidence="2 3" key="1">
    <citation type="journal article" date="2021" name="BMC Genomics">
        <title>Genome-resolved metagenome and metatranscriptome analyses of thermophilic composting reveal key bacterial players and their metabolic interactions.</title>
        <authorList>
            <person name="Braga L.P.P."/>
            <person name="Pereira R.V."/>
            <person name="Martins L.F."/>
            <person name="Moura L.M.S."/>
            <person name="Sanchez F.B."/>
            <person name="Patane J.S.L."/>
            <person name="da Silva A.M."/>
            <person name="Setubal J.C."/>
        </authorList>
    </citation>
    <scope>NUCLEOTIDE SEQUENCE [LARGE SCALE GENOMIC DNA]</scope>
    <source>
        <strain evidence="2">ZC4RG45</strain>
    </source>
</reference>
<keyword evidence="1" id="KW-1133">Transmembrane helix</keyword>
<accession>A0ABD6FAN6</accession>
<feature type="transmembrane region" description="Helical" evidence="1">
    <location>
        <begin position="253"/>
        <end position="274"/>
    </location>
</feature>
<dbReference type="EMBL" id="QGUI02000008">
    <property type="protein sequence ID" value="MFO7190923.1"/>
    <property type="molecule type" value="Genomic_DNA"/>
</dbReference>
<feature type="transmembrane region" description="Helical" evidence="1">
    <location>
        <begin position="421"/>
        <end position="442"/>
    </location>
</feature>
<dbReference type="PANTHER" id="PTHR35791">
    <property type="entry name" value="UPF0754 MEMBRANE PROTEIN YHEB"/>
    <property type="match status" value="1"/>
</dbReference>
<feature type="transmembrane region" description="Helical" evidence="1">
    <location>
        <begin position="20"/>
        <end position="45"/>
    </location>
</feature>
<organism evidence="2 3">
    <name type="scientific">Thermocrispum agreste</name>
    <dbReference type="NCBI Taxonomy" id="37925"/>
    <lineage>
        <taxon>Bacteria</taxon>
        <taxon>Bacillati</taxon>
        <taxon>Actinomycetota</taxon>
        <taxon>Actinomycetes</taxon>
        <taxon>Pseudonocardiales</taxon>
        <taxon>Pseudonocardiaceae</taxon>
        <taxon>Thermocrispum</taxon>
    </lineage>
</organism>
<keyword evidence="1" id="KW-0472">Membrane</keyword>
<protein>
    <recommendedName>
        <fullName evidence="4">DUF445 domain-containing protein</fullName>
    </recommendedName>
</protein>
<dbReference type="Proteomes" id="UP000249324">
    <property type="component" value="Unassembled WGS sequence"/>
</dbReference>
<keyword evidence="1" id="KW-0812">Transmembrane</keyword>
<proteinExistence type="predicted"/>
<sequence>MVDWLPLVQLEPGSATRFWVHLISIPLFTGVIGYVTNWTGVVMLFHPLRFHGIRLPGLRVLFPLMPRRVQVLPLLQYDGRIGWQGIVPSRADKMASIAVDKGLAKLGSISDFYRELEPDRIAEHLTAIATEQIRDVVEEIMLREDPQLWKDLPPQVKELVFARVEQQLPSVVKDLTDKIGANIDQLIDAKLMVIRYLRANPTKLNSIFQDIGRKELRFMQNFGFYFGLPMGLVLFGVLYYWPDVFGTEAPWYVLPIGGAVIGWVVNWLGIAMIFEPVRPTWWIPWRQGLFIKRKDEVTEGYARLIAENVITLQNVGHELLHGPRSDRTHRMLLDTLKPAVDRAVGFARTAVRVAIGTDEYDNIRASVARRASAFAPAAFADAEFNKRQGAKIENFIANQMRRMSEADFVQMLRSAIKQDEWLLFVHGGALGIVAGLAHLAIFGV</sequence>
<evidence type="ECO:0000313" key="3">
    <source>
        <dbReference type="Proteomes" id="UP000249324"/>
    </source>
</evidence>
<evidence type="ECO:0000313" key="2">
    <source>
        <dbReference type="EMBL" id="MFO7190923.1"/>
    </source>
</evidence>
<feature type="transmembrane region" description="Helical" evidence="1">
    <location>
        <begin position="222"/>
        <end position="241"/>
    </location>
</feature>
<evidence type="ECO:0000256" key="1">
    <source>
        <dbReference type="SAM" id="Phobius"/>
    </source>
</evidence>
<gene>
    <name evidence="2" type="ORF">DIU77_001575</name>
</gene>
<evidence type="ECO:0008006" key="4">
    <source>
        <dbReference type="Google" id="ProtNLM"/>
    </source>
</evidence>
<name>A0ABD6FAN6_9PSEU</name>
<dbReference type="AlphaFoldDB" id="A0ABD6FAN6"/>
<comment type="caution">
    <text evidence="2">The sequence shown here is derived from an EMBL/GenBank/DDBJ whole genome shotgun (WGS) entry which is preliminary data.</text>
</comment>
<dbReference type="PANTHER" id="PTHR35791:SF1">
    <property type="entry name" value="UPF0754 MEMBRANE PROTEIN YHEB"/>
    <property type="match status" value="1"/>
</dbReference>